<sequence>MKKIVISLFSILILTTNTSFADKEIQPYSKDTCQEIYNAIGTFLVLADINWKEKNEEKALFYSSASANYATIYETVCKD</sequence>
<dbReference type="EMBL" id="UINC01213843">
    <property type="protein sequence ID" value="SVE38798.1"/>
    <property type="molecule type" value="Genomic_DNA"/>
</dbReference>
<dbReference type="AlphaFoldDB" id="A0A383D4K0"/>
<gene>
    <name evidence="1" type="ORF">METZ01_LOCUS491652</name>
</gene>
<evidence type="ECO:0008006" key="2">
    <source>
        <dbReference type="Google" id="ProtNLM"/>
    </source>
</evidence>
<protein>
    <recommendedName>
        <fullName evidence="2">Imelysin-like domain-containing protein</fullName>
    </recommendedName>
</protein>
<proteinExistence type="predicted"/>
<organism evidence="1">
    <name type="scientific">marine metagenome</name>
    <dbReference type="NCBI Taxonomy" id="408172"/>
    <lineage>
        <taxon>unclassified sequences</taxon>
        <taxon>metagenomes</taxon>
        <taxon>ecological metagenomes</taxon>
    </lineage>
</organism>
<accession>A0A383D4K0</accession>
<name>A0A383D4K0_9ZZZZ</name>
<reference evidence="1" key="1">
    <citation type="submission" date="2018-05" db="EMBL/GenBank/DDBJ databases">
        <authorList>
            <person name="Lanie J.A."/>
            <person name="Ng W.-L."/>
            <person name="Kazmierczak K.M."/>
            <person name="Andrzejewski T.M."/>
            <person name="Davidsen T.M."/>
            <person name="Wayne K.J."/>
            <person name="Tettelin H."/>
            <person name="Glass J.I."/>
            <person name="Rusch D."/>
            <person name="Podicherti R."/>
            <person name="Tsui H.-C.T."/>
            <person name="Winkler M.E."/>
        </authorList>
    </citation>
    <scope>NUCLEOTIDE SEQUENCE</scope>
</reference>
<evidence type="ECO:0000313" key="1">
    <source>
        <dbReference type="EMBL" id="SVE38798.1"/>
    </source>
</evidence>